<organism evidence="2 3">
    <name type="scientific">Nitrosospira lacus</name>
    <dbReference type="NCBI Taxonomy" id="1288494"/>
    <lineage>
        <taxon>Bacteria</taxon>
        <taxon>Pseudomonadati</taxon>
        <taxon>Pseudomonadota</taxon>
        <taxon>Betaproteobacteria</taxon>
        <taxon>Nitrosomonadales</taxon>
        <taxon>Nitrosomonadaceae</taxon>
        <taxon>Nitrosospira</taxon>
    </lineage>
</organism>
<dbReference type="REBASE" id="212737">
    <property type="entry name" value="NlaAPG3ORF10820P"/>
</dbReference>
<dbReference type="GO" id="GO:0003676">
    <property type="term" value="F:nucleic acid binding"/>
    <property type="evidence" value="ECO:0007669"/>
    <property type="project" value="InterPro"/>
</dbReference>
<protein>
    <submittedName>
        <fullName evidence="2">HNH endonuclease</fullName>
    </submittedName>
</protein>
<evidence type="ECO:0000313" key="2">
    <source>
        <dbReference type="EMBL" id="ARO88234.1"/>
    </source>
</evidence>
<dbReference type="InterPro" id="IPR003615">
    <property type="entry name" value="HNH_nuc"/>
</dbReference>
<sequence length="225" mass="25642">MNDEWNDEELKASVEAYVEMQRDERLGQPFIKKHYYKRLAQTFGRSEKAYEYRMQNISYVLALMGRSWVTGLKPARNIDAAVAARIEKFLWEAQRQKAMPVAAFKIAVRDEMKQKNPATPHGSTSPKSRRVTVTQFRRNAPVKAWVLQQAGGVCECCEKAAPFKNVDGLPHLELHYMRQLADGGQDIISNAVALCPNCHREIHYGANAHALVAWLYDNVARLIPE</sequence>
<dbReference type="eggNOG" id="COG1403">
    <property type="taxonomic scope" value="Bacteria"/>
</dbReference>
<dbReference type="EMBL" id="CP021106">
    <property type="protein sequence ID" value="ARO88234.1"/>
    <property type="molecule type" value="Genomic_DNA"/>
</dbReference>
<feature type="domain" description="HNH nuclease" evidence="1">
    <location>
        <begin position="141"/>
        <end position="200"/>
    </location>
</feature>
<dbReference type="CDD" id="cd00085">
    <property type="entry name" value="HNHc"/>
    <property type="match status" value="1"/>
</dbReference>
<dbReference type="SMART" id="SM00507">
    <property type="entry name" value="HNHc"/>
    <property type="match status" value="1"/>
</dbReference>
<dbReference type="AlphaFoldDB" id="A0A1W6SQY3"/>
<dbReference type="InterPro" id="IPR002711">
    <property type="entry name" value="HNH"/>
</dbReference>
<dbReference type="Proteomes" id="UP000012179">
    <property type="component" value="Chromosome"/>
</dbReference>
<accession>A0A1W6SQY3</accession>
<keyword evidence="2" id="KW-0378">Hydrolase</keyword>
<dbReference type="GO" id="GO:0004519">
    <property type="term" value="F:endonuclease activity"/>
    <property type="evidence" value="ECO:0007669"/>
    <property type="project" value="UniProtKB-KW"/>
</dbReference>
<proteinExistence type="predicted"/>
<dbReference type="RefSeq" id="WP_004181276.1">
    <property type="nucleotide sequence ID" value="NZ_CP021106.3"/>
</dbReference>
<keyword evidence="2" id="KW-0255">Endonuclease</keyword>
<dbReference type="Gene3D" id="1.10.30.50">
    <property type="match status" value="1"/>
</dbReference>
<evidence type="ECO:0000259" key="1">
    <source>
        <dbReference type="SMART" id="SM00507"/>
    </source>
</evidence>
<keyword evidence="3" id="KW-1185">Reference proteome</keyword>
<dbReference type="OrthoDB" id="9802640at2"/>
<evidence type="ECO:0000313" key="3">
    <source>
        <dbReference type="Proteomes" id="UP000012179"/>
    </source>
</evidence>
<name>A0A1W6SQY3_9PROT</name>
<dbReference type="GO" id="GO:0008270">
    <property type="term" value="F:zinc ion binding"/>
    <property type="evidence" value="ECO:0007669"/>
    <property type="project" value="InterPro"/>
</dbReference>
<keyword evidence="2" id="KW-0540">Nuclease</keyword>
<dbReference type="KEGG" id="nlc:EBAPG3_010820"/>
<reference evidence="2 3" key="1">
    <citation type="journal article" date="2015" name="Int. J. Syst. Evol. Microbiol.">
        <title>Nitrosospira lacus sp. nov., a psychrotolerant, ammonia-oxidizing bacterium from sandy lake sediment.</title>
        <authorList>
            <person name="Urakawa H."/>
            <person name="Garcia J.C."/>
            <person name="Nielsen J.L."/>
            <person name="Le V.Q."/>
            <person name="Kozlowski J.A."/>
            <person name="Stein L.Y."/>
            <person name="Lim C.K."/>
            <person name="Pommerening-Roser A."/>
            <person name="Martens-Habbena W."/>
            <person name="Stahl D.A."/>
            <person name="Klotz M.G."/>
        </authorList>
    </citation>
    <scope>NUCLEOTIDE SEQUENCE [LARGE SCALE GENOMIC DNA]</scope>
    <source>
        <strain evidence="2 3">APG3</strain>
    </source>
</reference>
<dbReference type="Pfam" id="PF01844">
    <property type="entry name" value="HNH"/>
    <property type="match status" value="1"/>
</dbReference>
<gene>
    <name evidence="2" type="ORF">EBAPG3_010820</name>
</gene>